<name>A0A2X0XCH0_9BACI</name>
<dbReference type="EMBL" id="UAQE01000001">
    <property type="protein sequence ID" value="SPT95566.1"/>
    <property type="molecule type" value="Genomic_DNA"/>
</dbReference>
<accession>A0A2X0XCH0</accession>
<proteinExistence type="predicted"/>
<sequence length="122" mass="12974">MNKLVNDVYERNFDHLIADASFPINKAIVSLVAGQGVLVRGSVVGKNEAGNAVLFGGDTVVKPEFILTDDVDTGDQAGDAINATVYVSGAFNRNALVIAGEEKVDSIESELKTYGIYLKIVL</sequence>
<evidence type="ECO:0008006" key="3">
    <source>
        <dbReference type="Google" id="ProtNLM"/>
    </source>
</evidence>
<dbReference type="AlphaFoldDB" id="A0A2X0XCH0"/>
<gene>
    <name evidence="1" type="ORF">NCTC7582_00067</name>
</gene>
<dbReference type="RefSeq" id="WP_112116214.1">
    <property type="nucleotide sequence ID" value="NZ_UAQE01000001.1"/>
</dbReference>
<dbReference type="Proteomes" id="UP000251431">
    <property type="component" value="Unassembled WGS sequence"/>
</dbReference>
<reference evidence="1 2" key="1">
    <citation type="submission" date="2018-06" db="EMBL/GenBank/DDBJ databases">
        <authorList>
            <consortium name="Pathogen Informatics"/>
            <person name="Doyle S."/>
        </authorList>
    </citation>
    <scope>NUCLEOTIDE SEQUENCE [LARGE SCALE GENOMIC DNA]</scope>
    <source>
        <strain evidence="1 2">NCTC7582</strain>
    </source>
</reference>
<evidence type="ECO:0000313" key="2">
    <source>
        <dbReference type="Proteomes" id="UP000251431"/>
    </source>
</evidence>
<evidence type="ECO:0000313" key="1">
    <source>
        <dbReference type="EMBL" id="SPT95566.1"/>
    </source>
</evidence>
<protein>
    <recommendedName>
        <fullName evidence="3">Head decoration protein</fullName>
    </recommendedName>
</protein>
<organism evidence="1 2">
    <name type="scientific">Lysinibacillus capsici</name>
    <dbReference type="NCBI Taxonomy" id="2115968"/>
    <lineage>
        <taxon>Bacteria</taxon>
        <taxon>Bacillati</taxon>
        <taxon>Bacillota</taxon>
        <taxon>Bacilli</taxon>
        <taxon>Bacillales</taxon>
        <taxon>Bacillaceae</taxon>
        <taxon>Lysinibacillus</taxon>
    </lineage>
</organism>